<proteinExistence type="predicted"/>
<evidence type="ECO:0000313" key="3">
    <source>
        <dbReference type="Proteomes" id="UP000553059"/>
    </source>
</evidence>
<feature type="domain" description="Sporulation initiation factor Spo0A C-terminal" evidence="1">
    <location>
        <begin position="7"/>
        <end position="64"/>
    </location>
</feature>
<dbReference type="InterPro" id="IPR016032">
    <property type="entry name" value="Sig_transdc_resp-reg_C-effctor"/>
</dbReference>
<sequence length="74" mass="8437">MDVRKVKKHGVTVAKVKKDMQAAIDYAYTKTDKSDREKMMQESIPRRSEVPTAGEFVESVAHKLLKEMVKAERG</sequence>
<dbReference type="InterPro" id="IPR036388">
    <property type="entry name" value="WH-like_DNA-bd_sf"/>
</dbReference>
<dbReference type="GO" id="GO:0003700">
    <property type="term" value="F:DNA-binding transcription factor activity"/>
    <property type="evidence" value="ECO:0007669"/>
    <property type="project" value="InterPro"/>
</dbReference>
<dbReference type="GO" id="GO:0005737">
    <property type="term" value="C:cytoplasm"/>
    <property type="evidence" value="ECO:0007669"/>
    <property type="project" value="InterPro"/>
</dbReference>
<keyword evidence="2" id="KW-0648">Protein biosynthesis</keyword>
<evidence type="ECO:0000259" key="1">
    <source>
        <dbReference type="Pfam" id="PF08769"/>
    </source>
</evidence>
<keyword evidence="2" id="KW-0396">Initiation factor</keyword>
<dbReference type="InterPro" id="IPR014879">
    <property type="entry name" value="Spo0A_C"/>
</dbReference>
<dbReference type="Gene3D" id="1.10.10.10">
    <property type="entry name" value="Winged helix-like DNA-binding domain superfamily/Winged helix DNA-binding domain"/>
    <property type="match status" value="1"/>
</dbReference>
<dbReference type="Pfam" id="PF08769">
    <property type="entry name" value="Spo0A_C"/>
    <property type="match status" value="1"/>
</dbReference>
<organism evidence="2 3">
    <name type="scientific">Desulfitobacterium dehalogenans</name>
    <dbReference type="NCBI Taxonomy" id="36854"/>
    <lineage>
        <taxon>Bacteria</taxon>
        <taxon>Bacillati</taxon>
        <taxon>Bacillota</taxon>
        <taxon>Clostridia</taxon>
        <taxon>Eubacteriales</taxon>
        <taxon>Desulfitobacteriaceae</taxon>
        <taxon>Desulfitobacterium</taxon>
    </lineage>
</organism>
<dbReference type="Proteomes" id="UP000553059">
    <property type="component" value="Unassembled WGS sequence"/>
</dbReference>
<dbReference type="GO" id="GO:0005509">
    <property type="term" value="F:calcium ion binding"/>
    <property type="evidence" value="ECO:0007669"/>
    <property type="project" value="InterPro"/>
</dbReference>
<dbReference type="GO" id="GO:0003743">
    <property type="term" value="F:translation initiation factor activity"/>
    <property type="evidence" value="ECO:0007669"/>
    <property type="project" value="UniProtKB-KW"/>
</dbReference>
<accession>A0A7C6Z2F8</accession>
<protein>
    <submittedName>
        <fullName evidence="2">Sporulation initiation factor Spo0A</fullName>
    </submittedName>
</protein>
<dbReference type="AlphaFoldDB" id="A0A7C6Z2F8"/>
<evidence type="ECO:0000313" key="2">
    <source>
        <dbReference type="EMBL" id="HHY25581.1"/>
    </source>
</evidence>
<dbReference type="EMBL" id="DUTF01000051">
    <property type="protein sequence ID" value="HHY25581.1"/>
    <property type="molecule type" value="Genomic_DNA"/>
</dbReference>
<dbReference type="GO" id="GO:0042173">
    <property type="term" value="P:regulation of sporulation resulting in formation of a cellular spore"/>
    <property type="evidence" value="ECO:0007669"/>
    <property type="project" value="InterPro"/>
</dbReference>
<reference evidence="2 3" key="1">
    <citation type="journal article" date="2020" name="Biotechnol. Biofuels">
        <title>New insights from the biogas microbiome by comprehensive genome-resolved metagenomics of nearly 1600 species originating from multiple anaerobic digesters.</title>
        <authorList>
            <person name="Campanaro S."/>
            <person name="Treu L."/>
            <person name="Rodriguez-R L.M."/>
            <person name="Kovalovszki A."/>
            <person name="Ziels R.M."/>
            <person name="Maus I."/>
            <person name="Zhu X."/>
            <person name="Kougias P.G."/>
            <person name="Basile A."/>
            <person name="Luo G."/>
            <person name="Schluter A."/>
            <person name="Konstantinidis K.T."/>
            <person name="Angelidaki I."/>
        </authorList>
    </citation>
    <scope>NUCLEOTIDE SEQUENCE [LARGE SCALE GENOMIC DNA]</scope>
    <source>
        <strain evidence="2">AS05jafATM_4</strain>
    </source>
</reference>
<comment type="caution">
    <text evidence="2">The sequence shown here is derived from an EMBL/GenBank/DDBJ whole genome shotgun (WGS) entry which is preliminary data.</text>
</comment>
<name>A0A7C6Z2F8_9FIRM</name>
<dbReference type="GO" id="GO:0003677">
    <property type="term" value="F:DNA binding"/>
    <property type="evidence" value="ECO:0007669"/>
    <property type="project" value="InterPro"/>
</dbReference>
<gene>
    <name evidence="2" type="ORF">GX523_02295</name>
</gene>
<dbReference type="SUPFAM" id="SSF46894">
    <property type="entry name" value="C-terminal effector domain of the bipartite response regulators"/>
    <property type="match status" value="1"/>
</dbReference>